<dbReference type="PANTHER" id="PTHR30521">
    <property type="entry name" value="DEFERROCHELATASE/PEROXIDASE"/>
    <property type="match status" value="1"/>
</dbReference>
<dbReference type="SUPFAM" id="SSF54909">
    <property type="entry name" value="Dimeric alpha+beta barrel"/>
    <property type="match status" value="1"/>
</dbReference>
<proteinExistence type="predicted"/>
<dbReference type="Pfam" id="PF20628">
    <property type="entry name" value="Dyp_perox_C"/>
    <property type="match status" value="1"/>
</dbReference>
<evidence type="ECO:0000256" key="3">
    <source>
        <dbReference type="ARBA" id="ARBA00022617"/>
    </source>
</evidence>
<comment type="cofactor">
    <cofactor evidence="1">
        <name>heme b</name>
        <dbReference type="ChEBI" id="CHEBI:60344"/>
    </cofactor>
</comment>
<comment type="caution">
    <text evidence="11">The sequence shown here is derived from an EMBL/GenBank/DDBJ whole genome shotgun (WGS) entry which is preliminary data.</text>
</comment>
<keyword evidence="2 11" id="KW-0575">Peroxidase</keyword>
<evidence type="ECO:0000313" key="11">
    <source>
        <dbReference type="EMBL" id="MDO2408705.1"/>
    </source>
</evidence>
<feature type="chain" id="PRO_5046156071" evidence="8">
    <location>
        <begin position="28"/>
        <end position="388"/>
    </location>
</feature>
<keyword evidence="4" id="KW-0479">Metal-binding</keyword>
<keyword evidence="3" id="KW-0349">Heme</keyword>
<dbReference type="InterPro" id="IPR006311">
    <property type="entry name" value="TAT_signal"/>
</dbReference>
<dbReference type="InterPro" id="IPR048327">
    <property type="entry name" value="Dyp_perox_N"/>
</dbReference>
<organism evidence="11 12">
    <name type="scientific">Campylobacter magnus</name>
    <dbReference type="NCBI Taxonomy" id="3026462"/>
    <lineage>
        <taxon>Bacteria</taxon>
        <taxon>Pseudomonadati</taxon>
        <taxon>Campylobacterota</taxon>
        <taxon>Epsilonproteobacteria</taxon>
        <taxon>Campylobacterales</taxon>
        <taxon>Campylobacteraceae</taxon>
        <taxon>Campylobacter</taxon>
    </lineage>
</organism>
<evidence type="ECO:0000259" key="9">
    <source>
        <dbReference type="Pfam" id="PF04261"/>
    </source>
</evidence>
<dbReference type="InterPro" id="IPR011008">
    <property type="entry name" value="Dimeric_a/b-barrel"/>
</dbReference>
<keyword evidence="6" id="KW-0560">Oxidoreductase</keyword>
<keyword evidence="5 8" id="KW-0732">Signal</keyword>
<dbReference type="GO" id="GO:0004601">
    <property type="term" value="F:peroxidase activity"/>
    <property type="evidence" value="ECO:0007669"/>
    <property type="project" value="UniProtKB-KW"/>
</dbReference>
<keyword evidence="12" id="KW-1185">Reference proteome</keyword>
<gene>
    <name evidence="11" type="ORF">Q2362_01145</name>
</gene>
<evidence type="ECO:0000256" key="8">
    <source>
        <dbReference type="SAM" id="SignalP"/>
    </source>
</evidence>
<accession>A0ABT8T5S0</accession>
<feature type="domain" description="Dyp-type peroxidase N-terminal" evidence="9">
    <location>
        <begin position="49"/>
        <end position="200"/>
    </location>
</feature>
<dbReference type="NCBIfam" id="TIGR01413">
    <property type="entry name" value="Dyp_perox_fam"/>
    <property type="match status" value="1"/>
</dbReference>
<sequence>MNQRRSFFKNTLGLALGASAVLSGASANDLTSRIKSKTANKYEFYGTHQQGIATPAQKFIYFLVLDLHETEPKKISEIFKLWTAQSTNLSEGKNIEKYSSNALLPPVDTGEADSLEHANLTLTFGVSASFFDKLGLKNKPSELADLPHFPRDQLKEQFVGGDICIQACADDPQVAFHAARNLLRTARTSLSPKWSQMGFNSFMGSDTPRNLFAFKDGTINPKKTELDKEVWIKGGVFDKGSYLIARKVVMHLETWDRTHLKGQNETFGRQRASGAPFGKTDEFSEIELSGDNAAPETSHAFLAKSAGAKILRRSYSYASGVNERGALDAGLLFISFQRDPAQFIAIQSALGLKDRMNEYITNIGSGMFACFGGVSRDKNDYIGKRLFS</sequence>
<feature type="signal peptide" evidence="8">
    <location>
        <begin position="1"/>
        <end position="27"/>
    </location>
</feature>
<dbReference type="PANTHER" id="PTHR30521:SF4">
    <property type="entry name" value="DEFERROCHELATASE"/>
    <property type="match status" value="1"/>
</dbReference>
<reference evidence="11 12" key="1">
    <citation type="submission" date="2023-06" db="EMBL/GenBank/DDBJ databases">
        <title>Campylobacter magnum sp. nov., isolated from cecal contents of domestic pigs (Sus scrofa domesticus).</title>
        <authorList>
            <person name="Papic B."/>
            <person name="Gruntar I."/>
        </authorList>
    </citation>
    <scope>NUCLEOTIDE SEQUENCE [LARGE SCALE GENOMIC DNA]</scope>
    <source>
        <strain evidence="12">34484-21</strain>
    </source>
</reference>
<evidence type="ECO:0000256" key="2">
    <source>
        <dbReference type="ARBA" id="ARBA00022559"/>
    </source>
</evidence>
<dbReference type="EMBL" id="JAULJQ010000001">
    <property type="protein sequence ID" value="MDO2408705.1"/>
    <property type="molecule type" value="Genomic_DNA"/>
</dbReference>
<feature type="domain" description="Dyp-type peroxidase C-terminal" evidence="10">
    <location>
        <begin position="207"/>
        <end position="374"/>
    </location>
</feature>
<dbReference type="PROSITE" id="PS51318">
    <property type="entry name" value="TAT"/>
    <property type="match status" value="1"/>
</dbReference>
<evidence type="ECO:0000256" key="1">
    <source>
        <dbReference type="ARBA" id="ARBA00001970"/>
    </source>
</evidence>
<keyword evidence="7" id="KW-0408">Iron</keyword>
<dbReference type="InterPro" id="IPR006314">
    <property type="entry name" value="Dyp_peroxidase"/>
</dbReference>
<protein>
    <submittedName>
        <fullName evidence="11">Dyp-type peroxidase</fullName>
    </submittedName>
</protein>
<dbReference type="PROSITE" id="PS51404">
    <property type="entry name" value="DYP_PEROXIDASE"/>
    <property type="match status" value="1"/>
</dbReference>
<evidence type="ECO:0000259" key="10">
    <source>
        <dbReference type="Pfam" id="PF20628"/>
    </source>
</evidence>
<evidence type="ECO:0000256" key="6">
    <source>
        <dbReference type="ARBA" id="ARBA00023002"/>
    </source>
</evidence>
<dbReference type="InterPro" id="IPR048328">
    <property type="entry name" value="Dyp_perox_C"/>
</dbReference>
<name>A0ABT8T5S0_9BACT</name>
<evidence type="ECO:0000256" key="7">
    <source>
        <dbReference type="ARBA" id="ARBA00023004"/>
    </source>
</evidence>
<dbReference type="Pfam" id="PF04261">
    <property type="entry name" value="Dyp_perox_N"/>
    <property type="match status" value="1"/>
</dbReference>
<evidence type="ECO:0000256" key="5">
    <source>
        <dbReference type="ARBA" id="ARBA00022729"/>
    </source>
</evidence>
<dbReference type="RefSeq" id="WP_302243447.1">
    <property type="nucleotide sequence ID" value="NZ_JAULJQ010000001.1"/>
</dbReference>
<evidence type="ECO:0000313" key="12">
    <source>
        <dbReference type="Proteomes" id="UP001171111"/>
    </source>
</evidence>
<dbReference type="Proteomes" id="UP001171111">
    <property type="component" value="Unassembled WGS sequence"/>
</dbReference>
<evidence type="ECO:0000256" key="4">
    <source>
        <dbReference type="ARBA" id="ARBA00022723"/>
    </source>
</evidence>